<dbReference type="InterPro" id="IPR021109">
    <property type="entry name" value="Peptidase_aspartic_dom_sf"/>
</dbReference>
<dbReference type="InterPro" id="IPR008042">
    <property type="entry name" value="Retrotrans_Pao"/>
</dbReference>
<feature type="region of interest" description="Disordered" evidence="1">
    <location>
        <begin position="1"/>
        <end position="90"/>
    </location>
</feature>
<accession>A0A085MSP8</accession>
<organism evidence="3">
    <name type="scientific">Trichuris suis</name>
    <name type="common">pig whipworm</name>
    <dbReference type="NCBI Taxonomy" id="68888"/>
    <lineage>
        <taxon>Eukaryota</taxon>
        <taxon>Metazoa</taxon>
        <taxon>Ecdysozoa</taxon>
        <taxon>Nematoda</taxon>
        <taxon>Enoplea</taxon>
        <taxon>Dorylaimia</taxon>
        <taxon>Trichinellida</taxon>
        <taxon>Trichuridae</taxon>
        <taxon>Trichuris</taxon>
    </lineage>
</organism>
<dbReference type="InterPro" id="IPR001584">
    <property type="entry name" value="Integrase_cat-core"/>
</dbReference>
<sequence length="1600" mass="180419">MKKKKKKSEKKNKDMSNKKDQKNKDKNKKSKRNTKKNKENSEKTGMKKKNKNKNNKRKNKNKKKNKENNKNKKGCKKNKKSKKNNMNCRATCAPLNARTLLRKDAKGHLARKRVPNRAVDDWSWLEGSDTSSSDQPNPWMFQPSTIAGMEKFDGDPKKWPAFIATFRALVHDVLPSDAQRLAVLGQLLSPKLRSGFAGYLADPNMYYELLRRLRRIYGDQHALAKASLAEIMSLAPLKSERVSELEDFFHRVSAAVSTMKLNGLHHDLNSSGLLEHVTAKLTPRLYEQWVLHSSQLTSAANFETWIGSLENVLRLLLTATRQNLVRASSSPTERRPSLATRNVAISPGESCAICGDTHHRPSACPIFGSLPIAPQLVLYLLRSDLSKSAGRPSVSGPVRSATMATEAVATPREVNIGTATARDCRQQDVICAVVPVRLQCNGRAVDSFALLDSGSEVTLMDRKVADRLQVTGIERQLRIRTVGGEQTLQVTELSCELSSVDGLAKFQLDRAIAVPRLDVGARVVHLPAVKAKWQHLKDLPFASVALGRVEVLIRMDVPLAHQHYGMRCDSHSRSAPVGLLTPFGWTIVGRIPNAAFCAALSSQATWVRRHACFRHAEPWRKLLNQFLDVDPLTSPTTKVKVTAEERIALKTMEDSVQFNGTRYEIGLLWKSADIVLPNNREAALKRLFATERRLLRSASMADFYSRAIQQYVEEGHARKLSHNELDGPPGWYLPHHAVEHPRKPGNYRIVFDASARHAGLSLNDCLLKGPDYLANLVGVLLRFRRNPVPVSADIQRMYHQVLVSPKDRSALRFLWREPGTNRPPETYEMLVHVFGATSSTSVCMFAVRRAALDRKLLYPGLVDRVMSNMYVDNWLDSFDTDSEAVRVSLMMKNMLASAGFHLRKWATTSRVLLDNVAEEQPGNSQVRMFQERLPTETALGMKWDCETDCFQFDFPKERTWKPTKRKMLSLTAQLFGPLGLLSPLSIGGRIILQDLWRTDHGWDDVPDEHFVARWQRWAEDLRNVEAIRFPRCLQPKGKISSIHLFSDASDLAYGAVGYVRCIDEGGRAHVTLAMAKARVAPLRRLSTPRLELSAALIAARLARVLTTELNVSPSKVTFWTDSSVVLCWIKATNKRFSAFVENRITEILDGFAMAPWRHVPSMENPADDLSRGLNAASLTERNRWIDGPTFLCLDSHCWPKDGCQLSLNGNALEEVVVTRTVLESHENVVLSLINRCSSYDRLLRIMTYIQMFIMRCRKEPGPEVSTTTPARNWAWKQCVRAVQAACFGEEKRRLQSGERVSTSSRLFRLKPFVDSEGLVRVGGRLERANLNFDARHPPTLPPRHALATLLIRGTHERHLHAAVETTLLLTRGIAWTLDGRQAVRRVIGQCIICRRPGLFRPILVSVRRSQEKRWVTIFTCLASRAVHFEICHSLDVNSFLNAFRRFTSRRGTPTECYSDNGTNFIAGHRPLVDGNLCLDANPIASHMTANRIKWHFNPPAAPHFGGAWERLIRSAKLAMQTTLHGQRITDEVLHTVVVETENVLNSRPLTRVRDEPEDGDALTPNHFLLGRPHSNMPLDLITPQEMNSKKQWRLAQAVLD</sequence>
<dbReference type="GO" id="GO:0003676">
    <property type="term" value="F:nucleic acid binding"/>
    <property type="evidence" value="ECO:0007669"/>
    <property type="project" value="InterPro"/>
</dbReference>
<dbReference type="Pfam" id="PF03564">
    <property type="entry name" value="DUF1759"/>
    <property type="match status" value="1"/>
</dbReference>
<dbReference type="PANTHER" id="PTHR47331:SF1">
    <property type="entry name" value="GAG-LIKE PROTEIN"/>
    <property type="match status" value="1"/>
</dbReference>
<reference evidence="3" key="1">
    <citation type="journal article" date="2014" name="Nat. Genet.">
        <title>Genome and transcriptome of the porcine whipworm Trichuris suis.</title>
        <authorList>
            <person name="Jex A.R."/>
            <person name="Nejsum P."/>
            <person name="Schwarz E.M."/>
            <person name="Hu L."/>
            <person name="Young N.D."/>
            <person name="Hall R.S."/>
            <person name="Korhonen P.K."/>
            <person name="Liao S."/>
            <person name="Thamsborg S."/>
            <person name="Xia J."/>
            <person name="Xu P."/>
            <person name="Wang S."/>
            <person name="Scheerlinck J.P."/>
            <person name="Hofmann A."/>
            <person name="Sternberg P.W."/>
            <person name="Wang J."/>
            <person name="Gasser R.B."/>
        </authorList>
    </citation>
    <scope>NUCLEOTIDE SEQUENCE [LARGE SCALE GENOMIC DNA]</scope>
    <source>
        <strain evidence="3">DCEP-RM93F</strain>
    </source>
</reference>
<proteinExistence type="predicted"/>
<feature type="compositionally biased region" description="Basic residues" evidence="1">
    <location>
        <begin position="25"/>
        <end position="35"/>
    </location>
</feature>
<gene>
    <name evidence="3" type="ORF">M514_27587</name>
</gene>
<feature type="compositionally biased region" description="Basic and acidic residues" evidence="1">
    <location>
        <begin position="11"/>
        <end position="24"/>
    </location>
</feature>
<feature type="compositionally biased region" description="Basic and acidic residues" evidence="1">
    <location>
        <begin position="36"/>
        <end position="45"/>
    </location>
</feature>
<dbReference type="GO" id="GO:0015074">
    <property type="term" value="P:DNA integration"/>
    <property type="evidence" value="ECO:0007669"/>
    <property type="project" value="InterPro"/>
</dbReference>
<dbReference type="InterPro" id="IPR005312">
    <property type="entry name" value="DUF1759"/>
</dbReference>
<dbReference type="Proteomes" id="UP000030758">
    <property type="component" value="Unassembled WGS sequence"/>
</dbReference>
<evidence type="ECO:0000259" key="2">
    <source>
        <dbReference type="PROSITE" id="PS50994"/>
    </source>
</evidence>
<feature type="compositionally biased region" description="Basic residues" evidence="1">
    <location>
        <begin position="46"/>
        <end position="83"/>
    </location>
</feature>
<dbReference type="Gene3D" id="3.30.420.10">
    <property type="entry name" value="Ribonuclease H-like superfamily/Ribonuclease H"/>
    <property type="match status" value="1"/>
</dbReference>
<dbReference type="Pfam" id="PF05380">
    <property type="entry name" value="Peptidase_A17"/>
    <property type="match status" value="1"/>
</dbReference>
<name>A0A085MSP8_9BILA</name>
<dbReference type="SUPFAM" id="SSF56672">
    <property type="entry name" value="DNA/RNA polymerases"/>
    <property type="match status" value="1"/>
</dbReference>
<dbReference type="Gene3D" id="2.40.70.10">
    <property type="entry name" value="Acid Proteases"/>
    <property type="match status" value="1"/>
</dbReference>
<dbReference type="PROSITE" id="PS50994">
    <property type="entry name" value="INTEGRASE"/>
    <property type="match status" value="1"/>
</dbReference>
<dbReference type="InterPro" id="IPR012337">
    <property type="entry name" value="RNaseH-like_sf"/>
</dbReference>
<dbReference type="EMBL" id="KL367683">
    <property type="protein sequence ID" value="KFD60244.1"/>
    <property type="molecule type" value="Genomic_DNA"/>
</dbReference>
<evidence type="ECO:0000256" key="1">
    <source>
        <dbReference type="SAM" id="MobiDB-lite"/>
    </source>
</evidence>
<protein>
    <recommendedName>
        <fullName evidence="2">Integrase catalytic domain-containing protein</fullName>
    </recommendedName>
</protein>
<dbReference type="CDD" id="cd01644">
    <property type="entry name" value="RT_pepA17"/>
    <property type="match status" value="1"/>
</dbReference>
<evidence type="ECO:0000313" key="3">
    <source>
        <dbReference type="EMBL" id="KFD60244.1"/>
    </source>
</evidence>
<dbReference type="InterPro" id="IPR036397">
    <property type="entry name" value="RNaseH_sf"/>
</dbReference>
<dbReference type="InterPro" id="IPR043502">
    <property type="entry name" value="DNA/RNA_pol_sf"/>
</dbReference>
<dbReference type="GO" id="GO:0042575">
    <property type="term" value="C:DNA polymerase complex"/>
    <property type="evidence" value="ECO:0007669"/>
    <property type="project" value="UniProtKB-ARBA"/>
</dbReference>
<feature type="domain" description="Integrase catalytic" evidence="2">
    <location>
        <begin position="1392"/>
        <end position="1572"/>
    </location>
</feature>
<dbReference type="PANTHER" id="PTHR47331">
    <property type="entry name" value="PHD-TYPE DOMAIN-CONTAINING PROTEIN"/>
    <property type="match status" value="1"/>
</dbReference>
<dbReference type="SUPFAM" id="SSF53098">
    <property type="entry name" value="Ribonuclease H-like"/>
    <property type="match status" value="1"/>
</dbReference>
<feature type="compositionally biased region" description="Basic residues" evidence="1">
    <location>
        <begin position="1"/>
        <end position="10"/>
    </location>
</feature>